<feature type="binding site" evidence="8">
    <location>
        <position position="373"/>
    </location>
    <ligand>
        <name>[4Fe-4S] cluster</name>
        <dbReference type="ChEBI" id="CHEBI:49883"/>
        <label>1</label>
    </ligand>
</feature>
<proteinExistence type="inferred from homology"/>
<feature type="binding site" evidence="8">
    <location>
        <position position="376"/>
    </location>
    <ligand>
        <name>[4Fe-4S] cluster</name>
        <dbReference type="ChEBI" id="CHEBI:49883"/>
        <label>1</label>
    </ligand>
</feature>
<dbReference type="PROSITE" id="PS51379">
    <property type="entry name" value="4FE4S_FER_2"/>
    <property type="match status" value="1"/>
</dbReference>
<dbReference type="GO" id="GO:0009055">
    <property type="term" value="F:electron transfer activity"/>
    <property type="evidence" value="ECO:0007669"/>
    <property type="project" value="InterPro"/>
</dbReference>
<comment type="subunit">
    <text evidence="8">The complex is composed of six subunits: RnfA, RnfB, RnfC, RnfD, RnfE and RnfG.</text>
</comment>
<dbReference type="EC" id="7.-.-.-" evidence="8"/>
<keyword evidence="2 8" id="KW-0004">4Fe-4S</keyword>
<keyword evidence="5 8" id="KW-0249">Electron transport</keyword>
<keyword evidence="6 8" id="KW-0408">Iron</keyword>
<dbReference type="SUPFAM" id="SSF46548">
    <property type="entry name" value="alpha-helical ferredoxin"/>
    <property type="match status" value="1"/>
</dbReference>
<dbReference type="EMBL" id="SULG01000032">
    <property type="protein sequence ID" value="TLD41933.1"/>
    <property type="molecule type" value="Genomic_DNA"/>
</dbReference>
<organism evidence="10 11">
    <name type="scientific">Candidatus Jettenia ecosi</name>
    <dbReference type="NCBI Taxonomy" id="2494326"/>
    <lineage>
        <taxon>Bacteria</taxon>
        <taxon>Pseudomonadati</taxon>
        <taxon>Planctomycetota</taxon>
        <taxon>Candidatus Brocadiia</taxon>
        <taxon>Candidatus Brocadiales</taxon>
        <taxon>Candidatus Brocadiaceae</taxon>
        <taxon>Candidatus Jettenia</taxon>
    </lineage>
</organism>
<evidence type="ECO:0000256" key="8">
    <source>
        <dbReference type="HAMAP-Rule" id="MF_00461"/>
    </source>
</evidence>
<keyword evidence="8" id="KW-1003">Cell membrane</keyword>
<protein>
    <recommendedName>
        <fullName evidence="8">Ion-translocating oxidoreductase complex subunit C</fullName>
        <ecNumber evidence="8">7.-.-.-</ecNumber>
    </recommendedName>
    <alternativeName>
        <fullName evidence="8">Rnf electron transport complex subunit C</fullName>
    </alternativeName>
</protein>
<dbReference type="InterPro" id="IPR017900">
    <property type="entry name" value="4Fe4S_Fe_S_CS"/>
</dbReference>
<evidence type="ECO:0000313" key="10">
    <source>
        <dbReference type="EMBL" id="TLD41933.1"/>
    </source>
</evidence>
<feature type="binding site" evidence="8">
    <location>
        <position position="422"/>
    </location>
    <ligand>
        <name>[4Fe-4S] cluster</name>
        <dbReference type="ChEBI" id="CHEBI:49883"/>
        <label>1</label>
    </ligand>
</feature>
<dbReference type="InterPro" id="IPR011538">
    <property type="entry name" value="Nuo51_FMN-bd"/>
</dbReference>
<comment type="subcellular location">
    <subcellularLocation>
        <location evidence="8">Cell membrane</location>
        <topology evidence="8">Peripheral membrane protein</topology>
    </subcellularLocation>
</comment>
<evidence type="ECO:0000256" key="3">
    <source>
        <dbReference type="ARBA" id="ARBA00022723"/>
    </source>
</evidence>
<feature type="binding site" evidence="8">
    <location>
        <position position="412"/>
    </location>
    <ligand>
        <name>[4Fe-4S] cluster</name>
        <dbReference type="ChEBI" id="CHEBI:49883"/>
        <label>2</label>
    </ligand>
</feature>
<dbReference type="Pfam" id="PF13237">
    <property type="entry name" value="Fer4_10"/>
    <property type="match status" value="1"/>
</dbReference>
<evidence type="ECO:0000256" key="7">
    <source>
        <dbReference type="ARBA" id="ARBA00023014"/>
    </source>
</evidence>
<dbReference type="GO" id="GO:0046872">
    <property type="term" value="F:metal ion binding"/>
    <property type="evidence" value="ECO:0007669"/>
    <property type="project" value="UniProtKB-KW"/>
</dbReference>
<evidence type="ECO:0000313" key="11">
    <source>
        <dbReference type="Proteomes" id="UP000319783"/>
    </source>
</evidence>
<dbReference type="Pfam" id="PF10531">
    <property type="entry name" value="SLBB"/>
    <property type="match status" value="1"/>
</dbReference>
<sequence>MITLVKSKLKTFIGGIHPGEDGKLLTKDRKEALAPLPKIVYLLMSQHIGAPCKPIVKKGDYVTKGQLVGESQGFISANVHASISGKVTDIVPWPHPVTGVKSPSVIIERTDEDSWTEGTNVETDIDLISSDEIKQRIQSAGVVGLGGATFPTHVKLTLPKDRPIDTVVMNGAECEPYLTCDYRLMLDRSREIIQGLKLIMKCIGCKKAHIGIEANKEDIYTLFKDILSNEPDIKVDLMEVKYPQGAEHQLIKALLNREFKPTQLPLEVGAIVINVGTAFVVYEAVKFKRPLIQRIVTVTGNGVENPQNFLVRLGTPIKHLLEEARVVSNIDKIIFGGPMMGIAQGNLDTAVTIKGTGGILAFKGTQQWNSHACIRCGRCIDSCPYGLNPSILSIQSEAKEFNLALENNVMECKECGCCTYICPAKRPIVHLIKFAKAEIAKQKAQKATPAERK</sequence>
<comment type="similarity">
    <text evidence="8">Belongs to the 4Fe4S bacterial-type ferredoxin family. RnfC subfamily.</text>
</comment>
<dbReference type="InterPro" id="IPR026902">
    <property type="entry name" value="RnfC_N"/>
</dbReference>
<keyword evidence="4 8" id="KW-0677">Repeat</keyword>
<dbReference type="GO" id="GO:0022900">
    <property type="term" value="P:electron transport chain"/>
    <property type="evidence" value="ECO:0007669"/>
    <property type="project" value="UniProtKB-UniRule"/>
</dbReference>
<dbReference type="InterPro" id="IPR019554">
    <property type="entry name" value="Soluble_ligand-bd"/>
</dbReference>
<keyword evidence="8" id="KW-1278">Translocase</keyword>
<dbReference type="Gene3D" id="3.40.50.11540">
    <property type="entry name" value="NADH-ubiquinone oxidoreductase 51kDa subunit"/>
    <property type="match status" value="1"/>
</dbReference>
<accession>A0A533QB40</accession>
<keyword evidence="1 8" id="KW-0813">Transport</keyword>
<dbReference type="AlphaFoldDB" id="A0A533QB40"/>
<feature type="binding site" evidence="8">
    <location>
        <position position="415"/>
    </location>
    <ligand>
        <name>[4Fe-4S] cluster</name>
        <dbReference type="ChEBI" id="CHEBI:49883"/>
        <label>2</label>
    </ligand>
</feature>
<dbReference type="Pfam" id="PF01512">
    <property type="entry name" value="Complex1_51K"/>
    <property type="match status" value="1"/>
</dbReference>
<keyword evidence="8" id="KW-0472">Membrane</keyword>
<dbReference type="PANTHER" id="PTHR43034">
    <property type="entry name" value="ION-TRANSLOCATING OXIDOREDUCTASE COMPLEX SUBUNIT C"/>
    <property type="match status" value="1"/>
</dbReference>
<evidence type="ECO:0000256" key="6">
    <source>
        <dbReference type="ARBA" id="ARBA00023004"/>
    </source>
</evidence>
<dbReference type="SUPFAM" id="SSF142019">
    <property type="entry name" value="Nqo1 FMN-binding domain-like"/>
    <property type="match status" value="1"/>
</dbReference>
<gene>
    <name evidence="8" type="primary">rnfC</name>
    <name evidence="10" type="ORF">JETT_1802</name>
</gene>
<evidence type="ECO:0000259" key="9">
    <source>
        <dbReference type="PROSITE" id="PS51379"/>
    </source>
</evidence>
<feature type="binding site" evidence="8">
    <location>
        <position position="383"/>
    </location>
    <ligand>
        <name>[4Fe-4S] cluster</name>
        <dbReference type="ChEBI" id="CHEBI:49883"/>
        <label>2</label>
    </ligand>
</feature>
<evidence type="ECO:0000256" key="4">
    <source>
        <dbReference type="ARBA" id="ARBA00022737"/>
    </source>
</evidence>
<evidence type="ECO:0000256" key="5">
    <source>
        <dbReference type="ARBA" id="ARBA00022982"/>
    </source>
</evidence>
<dbReference type="Pfam" id="PF13375">
    <property type="entry name" value="RnfC_N"/>
    <property type="match status" value="1"/>
</dbReference>
<feature type="domain" description="4Fe-4S ferredoxin-type" evidence="9">
    <location>
        <begin position="364"/>
        <end position="386"/>
    </location>
</feature>
<dbReference type="InterPro" id="IPR017896">
    <property type="entry name" value="4Fe4S_Fe-S-bd"/>
</dbReference>
<dbReference type="Proteomes" id="UP000319783">
    <property type="component" value="Unassembled WGS sequence"/>
</dbReference>
<keyword evidence="3 8" id="KW-0479">Metal-binding</keyword>
<comment type="cofactor">
    <cofactor evidence="8">
        <name>[4Fe-4S] cluster</name>
        <dbReference type="ChEBI" id="CHEBI:49883"/>
    </cofactor>
    <text evidence="8">Binds 2 [4Fe-4S] clusters per subunit.</text>
</comment>
<keyword evidence="7 8" id="KW-0411">Iron-sulfur</keyword>
<dbReference type="InterPro" id="IPR010208">
    <property type="entry name" value="Ion_transpt_RnfC/RsxC"/>
</dbReference>
<name>A0A533QB40_9BACT</name>
<dbReference type="GO" id="GO:0005886">
    <property type="term" value="C:plasma membrane"/>
    <property type="evidence" value="ECO:0007669"/>
    <property type="project" value="UniProtKB-SubCell"/>
</dbReference>
<dbReference type="NCBIfam" id="NF003454">
    <property type="entry name" value="PRK05035.1"/>
    <property type="match status" value="1"/>
</dbReference>
<comment type="caution">
    <text evidence="10">The sequence shown here is derived from an EMBL/GenBank/DDBJ whole genome shotgun (WGS) entry which is preliminary data.</text>
</comment>
<evidence type="ECO:0000256" key="1">
    <source>
        <dbReference type="ARBA" id="ARBA00022448"/>
    </source>
</evidence>
<dbReference type="GO" id="GO:0051539">
    <property type="term" value="F:4 iron, 4 sulfur cluster binding"/>
    <property type="evidence" value="ECO:0007669"/>
    <property type="project" value="UniProtKB-KW"/>
</dbReference>
<dbReference type="InterPro" id="IPR037225">
    <property type="entry name" value="Nuo51_FMN-bd_sf"/>
</dbReference>
<dbReference type="PANTHER" id="PTHR43034:SF2">
    <property type="entry name" value="ION-TRANSLOCATING OXIDOREDUCTASE COMPLEX SUBUNIT C"/>
    <property type="match status" value="1"/>
</dbReference>
<dbReference type="NCBIfam" id="TIGR01945">
    <property type="entry name" value="rnfC"/>
    <property type="match status" value="1"/>
</dbReference>
<comment type="function">
    <text evidence="8">Part of a membrane-bound complex that couples electron transfer with translocation of ions across the membrane.</text>
</comment>
<reference evidence="10 11" key="1">
    <citation type="submission" date="2019-04" db="EMBL/GenBank/DDBJ databases">
        <title>Genome of a novel bacterium Candidatus Jettenia ecosi reconstructed from metagenome of an anammox bioreactor.</title>
        <authorList>
            <person name="Mardanov A.V."/>
            <person name="Beletsky A.V."/>
            <person name="Ravin N.V."/>
            <person name="Botchkova E.A."/>
            <person name="Litti Y.V."/>
            <person name="Nozhevnikova A.N."/>
        </authorList>
    </citation>
    <scope>NUCLEOTIDE SEQUENCE [LARGE SCALE GENOMIC DNA]</scope>
    <source>
        <strain evidence="10">J2</strain>
    </source>
</reference>
<feature type="binding site" evidence="8">
    <location>
        <position position="379"/>
    </location>
    <ligand>
        <name>[4Fe-4S] cluster</name>
        <dbReference type="ChEBI" id="CHEBI:49883"/>
        <label>1</label>
    </ligand>
</feature>
<evidence type="ECO:0000256" key="2">
    <source>
        <dbReference type="ARBA" id="ARBA00022485"/>
    </source>
</evidence>
<dbReference type="PROSITE" id="PS00198">
    <property type="entry name" value="4FE4S_FER_1"/>
    <property type="match status" value="2"/>
</dbReference>
<dbReference type="HAMAP" id="MF_00461">
    <property type="entry name" value="RsxC_RnfC"/>
    <property type="match status" value="1"/>
</dbReference>
<dbReference type="Gene3D" id="3.30.70.20">
    <property type="match status" value="1"/>
</dbReference>
<feature type="binding site" evidence="8">
    <location>
        <position position="418"/>
    </location>
    <ligand>
        <name>[4Fe-4S] cluster</name>
        <dbReference type="ChEBI" id="CHEBI:49883"/>
        <label>2</label>
    </ligand>
</feature>